<organism evidence="2 3">
    <name type="scientific">Rhizopus delemar (strain RA 99-880 / ATCC MYA-4621 / FGSC 9543 / NRRL 43880)</name>
    <name type="common">Mucormycosis agent</name>
    <name type="synonym">Rhizopus arrhizus var. delemar</name>
    <dbReference type="NCBI Taxonomy" id="246409"/>
    <lineage>
        <taxon>Eukaryota</taxon>
        <taxon>Fungi</taxon>
        <taxon>Fungi incertae sedis</taxon>
        <taxon>Mucoromycota</taxon>
        <taxon>Mucoromycotina</taxon>
        <taxon>Mucoromycetes</taxon>
        <taxon>Mucorales</taxon>
        <taxon>Mucorineae</taxon>
        <taxon>Rhizopodaceae</taxon>
        <taxon>Rhizopus</taxon>
    </lineage>
</organism>
<evidence type="ECO:0000313" key="3">
    <source>
        <dbReference type="Proteomes" id="UP000009138"/>
    </source>
</evidence>
<dbReference type="GeneID" id="93613915"/>
<reference evidence="2 3" key="1">
    <citation type="journal article" date="2009" name="PLoS Genet.">
        <title>Genomic analysis of the basal lineage fungus Rhizopus oryzae reveals a whole-genome duplication.</title>
        <authorList>
            <person name="Ma L.-J."/>
            <person name="Ibrahim A.S."/>
            <person name="Skory C."/>
            <person name="Grabherr M.G."/>
            <person name="Burger G."/>
            <person name="Butler M."/>
            <person name="Elias M."/>
            <person name="Idnurm A."/>
            <person name="Lang B.F."/>
            <person name="Sone T."/>
            <person name="Abe A."/>
            <person name="Calvo S.E."/>
            <person name="Corrochano L.M."/>
            <person name="Engels R."/>
            <person name="Fu J."/>
            <person name="Hansberg W."/>
            <person name="Kim J.-M."/>
            <person name="Kodira C.D."/>
            <person name="Koehrsen M.J."/>
            <person name="Liu B."/>
            <person name="Miranda-Saavedra D."/>
            <person name="O'Leary S."/>
            <person name="Ortiz-Castellanos L."/>
            <person name="Poulter R."/>
            <person name="Rodriguez-Romero J."/>
            <person name="Ruiz-Herrera J."/>
            <person name="Shen Y.-Q."/>
            <person name="Zeng Q."/>
            <person name="Galagan J."/>
            <person name="Birren B.W."/>
            <person name="Cuomo C.A."/>
            <person name="Wickes B.L."/>
        </authorList>
    </citation>
    <scope>NUCLEOTIDE SEQUENCE [LARGE SCALE GENOMIC DNA]</scope>
    <source>
        <strain evidence="3">RA 99-880 / ATCC MYA-4621 / FGSC 9543 / NRRL 43880</strain>
    </source>
</reference>
<sequence length="63" mass="7135">MKQLIANLYSDRALLKTPKCRRYHGWLSITLFNFVSSTLGLFVVPKSILVGYTSSLNVIEFLA</sequence>
<dbReference type="Proteomes" id="UP000009138">
    <property type="component" value="Unassembled WGS sequence"/>
</dbReference>
<name>I1C1A9_RHIO9</name>
<evidence type="ECO:0000256" key="1">
    <source>
        <dbReference type="SAM" id="Phobius"/>
    </source>
</evidence>
<keyword evidence="1" id="KW-0812">Transmembrane</keyword>
<keyword evidence="1" id="KW-1133">Transmembrane helix</keyword>
<proteinExistence type="predicted"/>
<feature type="transmembrane region" description="Helical" evidence="1">
    <location>
        <begin position="23"/>
        <end position="44"/>
    </location>
</feature>
<accession>I1C1A9</accession>
<keyword evidence="3" id="KW-1185">Reference proteome</keyword>
<dbReference type="VEuPathDB" id="FungiDB:RO3G_06944"/>
<dbReference type="InParanoid" id="I1C1A9"/>
<dbReference type="AlphaFoldDB" id="I1C1A9"/>
<dbReference type="RefSeq" id="XP_067517635.1">
    <property type="nucleotide sequence ID" value="XM_067661534.1"/>
</dbReference>
<keyword evidence="1" id="KW-0472">Membrane</keyword>
<gene>
    <name evidence="2" type="ORF">RO3G_06944</name>
</gene>
<protein>
    <submittedName>
        <fullName evidence="2">Uncharacterized protein</fullName>
    </submittedName>
</protein>
<dbReference type="EMBL" id="CH476736">
    <property type="protein sequence ID" value="EIE82239.1"/>
    <property type="molecule type" value="Genomic_DNA"/>
</dbReference>
<evidence type="ECO:0000313" key="2">
    <source>
        <dbReference type="EMBL" id="EIE82239.1"/>
    </source>
</evidence>